<dbReference type="InterPro" id="IPR010982">
    <property type="entry name" value="Lambda_DNA-bd_dom_sf"/>
</dbReference>
<feature type="domain" description="HTH cro/C1-type" evidence="1">
    <location>
        <begin position="25"/>
        <end position="61"/>
    </location>
</feature>
<evidence type="ECO:0000313" key="2">
    <source>
        <dbReference type="EMBL" id="GIO36184.1"/>
    </source>
</evidence>
<dbReference type="SUPFAM" id="SSF47413">
    <property type="entry name" value="lambda repressor-like DNA-binding domains"/>
    <property type="match status" value="1"/>
</dbReference>
<evidence type="ECO:0000313" key="3">
    <source>
        <dbReference type="Proteomes" id="UP000681162"/>
    </source>
</evidence>
<dbReference type="CDD" id="cd00093">
    <property type="entry name" value="HTH_XRE"/>
    <property type="match status" value="1"/>
</dbReference>
<dbReference type="AlphaFoldDB" id="A0A919XNS9"/>
<accession>A0A919XNS9</accession>
<sequence length="76" mass="8461">MPFSYKPLFKLLIDRDMKKTDLIPAIGMGPSTLAKFEKGGIISLDVLDRLCTYFDCQPNDILEHIKEGSSGVAKND</sequence>
<dbReference type="RefSeq" id="WP_212938536.1">
    <property type="nucleotide sequence ID" value="NZ_BORR01000003.1"/>
</dbReference>
<dbReference type="PROSITE" id="PS50943">
    <property type="entry name" value="HTH_CROC1"/>
    <property type="match status" value="1"/>
</dbReference>
<proteinExistence type="predicted"/>
<dbReference type="InterPro" id="IPR001387">
    <property type="entry name" value="Cro/C1-type_HTH"/>
</dbReference>
<organism evidence="2 3">
    <name type="scientific">Paenibacillus antibioticophila</name>
    <dbReference type="NCBI Taxonomy" id="1274374"/>
    <lineage>
        <taxon>Bacteria</taxon>
        <taxon>Bacillati</taxon>
        <taxon>Bacillota</taxon>
        <taxon>Bacilli</taxon>
        <taxon>Bacillales</taxon>
        <taxon>Paenibacillaceae</taxon>
        <taxon>Paenibacillus</taxon>
    </lineage>
</organism>
<dbReference type="PANTHER" id="PTHR37301:SF1">
    <property type="entry name" value="DNA-BINDING PROTEIN"/>
    <property type="match status" value="1"/>
</dbReference>
<dbReference type="Gene3D" id="1.10.260.40">
    <property type="entry name" value="lambda repressor-like DNA-binding domains"/>
    <property type="match status" value="1"/>
</dbReference>
<protein>
    <submittedName>
        <fullName evidence="2">Transcriptional regulator</fullName>
    </submittedName>
</protein>
<dbReference type="Pfam" id="PF13443">
    <property type="entry name" value="HTH_26"/>
    <property type="match status" value="1"/>
</dbReference>
<evidence type="ECO:0000259" key="1">
    <source>
        <dbReference type="PROSITE" id="PS50943"/>
    </source>
</evidence>
<gene>
    <name evidence="2" type="ORF">J41TS12_10450</name>
</gene>
<comment type="caution">
    <text evidence="2">The sequence shown here is derived from an EMBL/GenBank/DDBJ whole genome shotgun (WGS) entry which is preliminary data.</text>
</comment>
<name>A0A919XNS9_9BACL</name>
<keyword evidence="3" id="KW-1185">Reference proteome</keyword>
<dbReference type="PANTHER" id="PTHR37301">
    <property type="entry name" value="DNA-BINDING PROTEIN-RELATED"/>
    <property type="match status" value="1"/>
</dbReference>
<reference evidence="2 3" key="1">
    <citation type="submission" date="2021-03" db="EMBL/GenBank/DDBJ databases">
        <title>Antimicrobial resistance genes in bacteria isolated from Japanese honey, and their potential for conferring macrolide and lincosamide resistance in the American foulbrood pathogen Paenibacillus larvae.</title>
        <authorList>
            <person name="Okamoto M."/>
            <person name="Kumagai M."/>
            <person name="Kanamori H."/>
            <person name="Takamatsu D."/>
        </authorList>
    </citation>
    <scope>NUCLEOTIDE SEQUENCE [LARGE SCALE GENOMIC DNA]</scope>
    <source>
        <strain evidence="2 3">J41TS12</strain>
    </source>
</reference>
<dbReference type="EMBL" id="BORR01000003">
    <property type="protein sequence ID" value="GIO36184.1"/>
    <property type="molecule type" value="Genomic_DNA"/>
</dbReference>
<dbReference type="GO" id="GO:0003677">
    <property type="term" value="F:DNA binding"/>
    <property type="evidence" value="ECO:0007669"/>
    <property type="project" value="InterPro"/>
</dbReference>
<dbReference type="Proteomes" id="UP000681162">
    <property type="component" value="Unassembled WGS sequence"/>
</dbReference>